<dbReference type="RefSeq" id="WP_380077620.1">
    <property type="nucleotide sequence ID" value="NZ_JBHRZF010000120.1"/>
</dbReference>
<evidence type="ECO:0000313" key="3">
    <source>
        <dbReference type="Proteomes" id="UP001595748"/>
    </source>
</evidence>
<reference evidence="3" key="1">
    <citation type="journal article" date="2019" name="Int. J. Syst. Evol. Microbiol.">
        <title>The Global Catalogue of Microorganisms (GCM) 10K type strain sequencing project: providing services to taxonomists for standard genome sequencing and annotation.</title>
        <authorList>
            <consortium name="The Broad Institute Genomics Platform"/>
            <consortium name="The Broad Institute Genome Sequencing Center for Infectious Disease"/>
            <person name="Wu L."/>
            <person name="Ma J."/>
        </authorList>
    </citation>
    <scope>NUCLEOTIDE SEQUENCE [LARGE SCALE GENOMIC DNA]</scope>
    <source>
        <strain evidence="3">CCTCC AB 2013263</strain>
    </source>
</reference>
<keyword evidence="1" id="KW-0472">Membrane</keyword>
<evidence type="ECO:0000313" key="2">
    <source>
        <dbReference type="EMBL" id="MFC3861076.1"/>
    </source>
</evidence>
<dbReference type="Proteomes" id="UP001595748">
    <property type="component" value="Unassembled WGS sequence"/>
</dbReference>
<name>A0ABV8A743_9DEIO</name>
<dbReference type="InterPro" id="IPR014562">
    <property type="entry name" value="UCP030959_TPR_rpt-cont"/>
</dbReference>
<dbReference type="Gene3D" id="1.25.40.10">
    <property type="entry name" value="Tetratricopeptide repeat domain"/>
    <property type="match status" value="1"/>
</dbReference>
<organism evidence="2 3">
    <name type="scientific">Deinococcus antarcticus</name>
    <dbReference type="NCBI Taxonomy" id="1298767"/>
    <lineage>
        <taxon>Bacteria</taxon>
        <taxon>Thermotogati</taxon>
        <taxon>Deinococcota</taxon>
        <taxon>Deinococci</taxon>
        <taxon>Deinococcales</taxon>
        <taxon>Deinococcaceae</taxon>
        <taxon>Deinococcus</taxon>
    </lineage>
</organism>
<sequence>MEGILGAEFTYYLFQAMRVVVIASFIHALVTKQDLYWLLMLGFAVFFGGIISTIFALVYTFTVFLPWLRGRGRVAGQAAKRGVEALKPLDTRIREAQALLADSDTLQNRADLAALQARAGRPEEAQATLQPLLSGIYADDPVVLLTSAELDLARGQAGEAAEKLNRVDLKTSAATRTRALTLLGQALEAQGQDAAGTYEQAMLGATTEEPRARYAAYLIRQGRHDEARALLDAIEKTARQASSLYRRQEREWFDLALNLRKELK</sequence>
<dbReference type="InterPro" id="IPR011990">
    <property type="entry name" value="TPR-like_helical_dom_sf"/>
</dbReference>
<evidence type="ECO:0000256" key="1">
    <source>
        <dbReference type="SAM" id="Phobius"/>
    </source>
</evidence>
<feature type="transmembrane region" description="Helical" evidence="1">
    <location>
        <begin position="12"/>
        <end position="30"/>
    </location>
</feature>
<proteinExistence type="predicted"/>
<keyword evidence="1" id="KW-0812">Transmembrane</keyword>
<comment type="caution">
    <text evidence="2">The sequence shown here is derived from an EMBL/GenBank/DDBJ whole genome shotgun (WGS) entry which is preliminary data.</text>
</comment>
<dbReference type="EMBL" id="JBHRZF010000120">
    <property type="protein sequence ID" value="MFC3861076.1"/>
    <property type="molecule type" value="Genomic_DNA"/>
</dbReference>
<keyword evidence="3" id="KW-1185">Reference proteome</keyword>
<evidence type="ECO:0008006" key="4">
    <source>
        <dbReference type="Google" id="ProtNLM"/>
    </source>
</evidence>
<dbReference type="PIRSF" id="PIRSF030959">
    <property type="entry name" value="UCP030959"/>
    <property type="match status" value="1"/>
</dbReference>
<keyword evidence="1" id="KW-1133">Transmembrane helix</keyword>
<feature type="transmembrane region" description="Helical" evidence="1">
    <location>
        <begin position="36"/>
        <end position="65"/>
    </location>
</feature>
<accession>A0ABV8A743</accession>
<protein>
    <recommendedName>
        <fullName evidence="4">Tetratricopeptide repeat protein</fullName>
    </recommendedName>
</protein>
<gene>
    <name evidence="2" type="ORF">ACFOPQ_09915</name>
</gene>